<dbReference type="AlphaFoldDB" id="A0A444ZA60"/>
<evidence type="ECO:0000256" key="2">
    <source>
        <dbReference type="ARBA" id="ARBA00022837"/>
    </source>
</evidence>
<dbReference type="SUPFAM" id="SSF47473">
    <property type="entry name" value="EF-hand"/>
    <property type="match status" value="1"/>
</dbReference>
<dbReference type="CDD" id="cd00051">
    <property type="entry name" value="EFh"/>
    <property type="match status" value="2"/>
</dbReference>
<evidence type="ECO:0000256" key="1">
    <source>
        <dbReference type="ARBA" id="ARBA00022737"/>
    </source>
</evidence>
<keyword evidence="2" id="KW-0106">Calcium</keyword>
<feature type="domain" description="EF-hand" evidence="4">
    <location>
        <begin position="90"/>
        <end position="125"/>
    </location>
</feature>
<dbReference type="PANTHER" id="PTHR23050">
    <property type="entry name" value="CALCIUM BINDING PROTEIN"/>
    <property type="match status" value="1"/>
</dbReference>
<reference evidence="5 6" key="1">
    <citation type="submission" date="2019-01" db="EMBL/GenBank/DDBJ databases">
        <title>Sequencing of cultivated peanut Arachis hypogaea provides insights into genome evolution and oil improvement.</title>
        <authorList>
            <person name="Chen X."/>
        </authorList>
    </citation>
    <scope>NUCLEOTIDE SEQUENCE [LARGE SCALE GENOMIC DNA]</scope>
    <source>
        <strain evidence="6">cv. Fuhuasheng</strain>
        <tissue evidence="5">Leaves</tissue>
    </source>
</reference>
<dbReference type="InterPro" id="IPR050145">
    <property type="entry name" value="Centrin_CML-like"/>
</dbReference>
<feature type="domain" description="EF-hand" evidence="4">
    <location>
        <begin position="29"/>
        <end position="64"/>
    </location>
</feature>
<dbReference type="Gene3D" id="1.10.238.10">
    <property type="entry name" value="EF-hand"/>
    <property type="match status" value="2"/>
</dbReference>
<protein>
    <recommendedName>
        <fullName evidence="4">EF-hand domain-containing protein</fullName>
    </recommendedName>
</protein>
<proteinExistence type="predicted"/>
<dbReference type="PROSITE" id="PS50222">
    <property type="entry name" value="EF_HAND_2"/>
    <property type="match status" value="4"/>
</dbReference>
<feature type="domain" description="EF-hand" evidence="4">
    <location>
        <begin position="127"/>
        <end position="162"/>
    </location>
</feature>
<evidence type="ECO:0000313" key="6">
    <source>
        <dbReference type="Proteomes" id="UP000289738"/>
    </source>
</evidence>
<dbReference type="PROSITE" id="PS00018">
    <property type="entry name" value="EF_HAND_1"/>
    <property type="match status" value="4"/>
</dbReference>
<feature type="compositionally biased region" description="Basic residues" evidence="3">
    <location>
        <begin position="16"/>
        <end position="28"/>
    </location>
</feature>
<dbReference type="InterPro" id="IPR018247">
    <property type="entry name" value="EF_Hand_1_Ca_BS"/>
</dbReference>
<dbReference type="SMART" id="SM00054">
    <property type="entry name" value="EFh"/>
    <property type="match status" value="4"/>
</dbReference>
<keyword evidence="6" id="KW-1185">Reference proteome</keyword>
<dbReference type="GO" id="GO:0005509">
    <property type="term" value="F:calcium ion binding"/>
    <property type="evidence" value="ECO:0007669"/>
    <property type="project" value="InterPro"/>
</dbReference>
<dbReference type="FunFam" id="1.10.238.10:FF:000268">
    <property type="entry name" value="Centrin 2"/>
    <property type="match status" value="1"/>
</dbReference>
<feature type="domain" description="EF-hand" evidence="4">
    <location>
        <begin position="163"/>
        <end position="198"/>
    </location>
</feature>
<feature type="region of interest" description="Disordered" evidence="3">
    <location>
        <begin position="1"/>
        <end position="28"/>
    </location>
</feature>
<gene>
    <name evidence="5" type="ORF">Ahy_B05g079554</name>
</gene>
<dbReference type="Proteomes" id="UP000289738">
    <property type="component" value="Chromosome B05"/>
</dbReference>
<evidence type="ECO:0000256" key="3">
    <source>
        <dbReference type="SAM" id="MobiDB-lite"/>
    </source>
</evidence>
<organism evidence="5 6">
    <name type="scientific">Arachis hypogaea</name>
    <name type="common">Peanut</name>
    <dbReference type="NCBI Taxonomy" id="3818"/>
    <lineage>
        <taxon>Eukaryota</taxon>
        <taxon>Viridiplantae</taxon>
        <taxon>Streptophyta</taxon>
        <taxon>Embryophyta</taxon>
        <taxon>Tracheophyta</taxon>
        <taxon>Spermatophyta</taxon>
        <taxon>Magnoliopsida</taxon>
        <taxon>eudicotyledons</taxon>
        <taxon>Gunneridae</taxon>
        <taxon>Pentapetalae</taxon>
        <taxon>rosids</taxon>
        <taxon>fabids</taxon>
        <taxon>Fabales</taxon>
        <taxon>Fabaceae</taxon>
        <taxon>Papilionoideae</taxon>
        <taxon>50 kb inversion clade</taxon>
        <taxon>dalbergioids sensu lato</taxon>
        <taxon>Dalbergieae</taxon>
        <taxon>Pterocarpus clade</taxon>
        <taxon>Arachis</taxon>
    </lineage>
</organism>
<dbReference type="InterPro" id="IPR002048">
    <property type="entry name" value="EF_hand_dom"/>
</dbReference>
<dbReference type="Pfam" id="PF13499">
    <property type="entry name" value="EF-hand_7"/>
    <property type="match status" value="2"/>
</dbReference>
<evidence type="ECO:0000313" key="5">
    <source>
        <dbReference type="EMBL" id="RYR11067.1"/>
    </source>
</evidence>
<dbReference type="EMBL" id="SDMP01000015">
    <property type="protein sequence ID" value="RYR11067.1"/>
    <property type="molecule type" value="Genomic_DNA"/>
</dbReference>
<keyword evidence="1" id="KW-0677">Repeat</keyword>
<sequence>MSAIYRGESYRGESRKHSKSRGRHHLTQQKKQEIKEAFELFDTDGSGTIDAKELNVAMRIALVCLWCCMRYHLVILFVRSLFVSLTDSTLLFQQINQMIADVDKDGSGAIDYEEFEYMMTAKIGERDTKEELMKAFQIIDQDKNGKISVSDIKRIAKELGERFTDREIQDMVEAADIDDDGEVNAEEFIRMMNRTNYHH</sequence>
<name>A0A444ZA60_ARAHY</name>
<comment type="caution">
    <text evidence="5">The sequence shown here is derived from an EMBL/GenBank/DDBJ whole genome shotgun (WGS) entry which is preliminary data.</text>
</comment>
<dbReference type="InterPro" id="IPR011992">
    <property type="entry name" value="EF-hand-dom_pair"/>
</dbReference>
<evidence type="ECO:0000259" key="4">
    <source>
        <dbReference type="PROSITE" id="PS50222"/>
    </source>
</evidence>
<accession>A0A444ZA60</accession>
<dbReference type="STRING" id="3818.A0A444ZA60"/>